<dbReference type="Gene3D" id="2.60.40.10">
    <property type="entry name" value="Immunoglobulins"/>
    <property type="match status" value="1"/>
</dbReference>
<dbReference type="GO" id="GO:0005737">
    <property type="term" value="C:cytoplasm"/>
    <property type="evidence" value="ECO:0007669"/>
    <property type="project" value="InterPro"/>
</dbReference>
<dbReference type="InterPro" id="IPR003284">
    <property type="entry name" value="Sal_SpvB"/>
</dbReference>
<evidence type="ECO:0000313" key="5">
    <source>
        <dbReference type="EMBL" id="GGC87345.1"/>
    </source>
</evidence>
<dbReference type="InterPro" id="IPR028994">
    <property type="entry name" value="Integrin_alpha_N"/>
</dbReference>
<gene>
    <name evidence="5" type="ORF">GCM10011396_38240</name>
</gene>
<keyword evidence="3" id="KW-0843">Virulence</keyword>
<keyword evidence="2" id="KW-0964">Secreted</keyword>
<sequence>MSINYTASLPAGTYRYKLRSTDDGQNETDTTPVIVNITDSALLGTVSGVRTNAIGNPELVGWTCQDGISQGLVYSVYLDSPPALGGTLLTSGIANIATELDNATVQAQCHTPGAGHHFVVDLSSYTGANVGKSIYVQAQTGNGGTIILPCADNNCTMPGSLRIALTTPANGDRYTAPATVFARAVLSNGTGPYDEIAFNINGVWIPGQADTAAGAYFASLANLQSSSTPYIVYAKVRQGSTTIYSVQNQIYVDSSSGVSLSLTAPSNGTTLSMATPILLSATSSLQSGSSITLASVKFYANGTQIATGTNSNGIWSAQWIAAQSGNTAIIAKAFDGSGVQLAQSGVSTITISAGTGPSSSTPLPVSITPPHLGNPDAGTLAGTLSVDNDGASTFSLPLVVPSGPGGMMPTLSLNYSSQASNGMVGLGWTLGGLSTIHRCAKTIAQDGVPGRINFTNSDRLCLDGQRLVRVDGTAPAANTTQYDDYYWATTAEFRTEQESFTRITRTSIGFTAEFKDGKTHYYGNTSNSVILASGRPGSDVLLWALGNISDRSGNFITVEYNQDATTGEYTPKQIRYGGFSGSIRSDVDLAVRFVYEVRPDAQIQYFGGARNDLRTRLINIQTYTGTAVNGSGGSLVRDHIIHYTTSATSGRSLVDWMQACSINPNTQVSECLPKTTFDWGKGTNPSWKSVPFDSQPWPTFTQGATQRFEGNLDGSGRTSFISVQDQGSYFTGTLRIRLPNGQIFDRNINLNSTPTKQLFIGDLDGDGRDDLVFGFPGVPGGLYCLSVPLSDGTVDFNCAPLPNNLIDTMVDLRNEKRMHLVSFNQSGFTDCSLVNGSVTCTTKPVSGQVPPWNPNPQYIPQPIPVDLSKHDVSDFYRLYSTEEPALDPAHPNVPFCSQISGPCDVIAYVNSCINSSNGLACNNITRLRADAGANGPFLSKTAIIGDVNGDGLTDFIYKTYNNGSQRSVPVPAGGYSVGNDLNMTTFVCLSSETGMDCKQDTGINAYSLTAFDPERLATDANRSTLADLTGDGVNRLFFTYKPNPPDVDSAKSVLCRYTINGFSCQEFAYSEAGGQYAKLVYLDDSGIPTFMAFDIRRPSGVPNNTWSASNLADSPAVDKIVGVTNGIGQRDEVDYARGDSPGVYSRFVQINGVAQRPTYPQVSRSPGVIVKELRRSTGNGNWIRSDYHYEGALSDATGRGSLGFGLVRVTDIRPNGNIVNTSLLAQTYPFTGMLTHSTSVYGGTVLNDTSNTLSQQLLPQSNGSSTVLAHVSHTDQLHNDLNGSSLGTTTIENAYTDGWGNLTQQTTTMSGGGKTFSTQTTTAFNNIVSDTWLIGLPNTVVTTKSDSETGNASRNTSFTYFAGTPLLQTETVEANTSRQVITTYARHKTGWETTKSQSWIDPNTQQLSGRILSDTSYDSKGRFPVLVKNALGQSETRSYYAGTGIQKSLTGPNNLTTSWLADGFGRISGEQRADGTYDLLYQKQCSSDCPPYATVAIIKDTFGGGANFAGGSRMRVPLIVYNDSANHVVRNMTWGFDGSPIYKDQTYDSQGQLSDSYQSRFGTGNSYLERHQEYDDLQRITKVTTFDEGGQPQYTATNYQGLVNVVTNPKLQQRTNTLDVLGRAVQVVDSMSGSTNFRYEPFGNLNYTKDPNGNEISVLYDNLGRRTDLNDPDLGHIHYDVDPLGRTWRQVTPNQRAQSKATTFEFDALDRMVARHESDLESRWIYDAAAKGIGSLTEAYTFILGSSTKDYDRVHTYDSLGRPSLITQLINGYSFTNLPEYDIWGRLIRNTYQRASDTAKVYDSRYNGTGYLARIERGAQVLWQVLSQDAAQRITSALLGNGLTDFRGYNVYSGRLENGSVQTTTNTTRVLESYHYDAIGNVTQRSQYWDNGGFDESFSYDGLNRLSTSQVGSKPLLNFNYDAAGNLKTKTDLGTYTYPSQGSGSALPHAVSSISGIPGTFSYDSNGNLLSGASRTATWTSFDMPLQINRNGNSESFVYGPEHQRTRQNRGDGSTLVYAGAQEVETKTGITTIKTYWPFGLGVEIDRGASATEFDWFHKDRLGSPIAISAADGTLSEKLAYDAWGRRRTLDGSGPLDITAPHVDNKGFTGHEMLDQVELVHMNGRVYDPIVGRFVSGDPFIQDATNGQNYNRYSYVLNNPTNLTDPTGFWDEPPEDWLQQDGWRKTIYMSDKRYQEALDREKKSGDDKGKANNRDITQGPESKQNPRYSQATDNGTKNWTDGETRNMTGSQVVNSIIDGVKGDPLYQTVASIVITGKKLSIDAYNWAWGDAHDSALAKQDLWANKIQYANSIMALGMMGRGGMASAKNYFRGAKSGTNPSFVPKPGEYKVDPVTGFVKDTHGVSVFNNAESVLSKGYDPYQVDLKSMPDSLRIIQRGADPYHFEITPKPGANLTPQEYINACTSIVCK</sequence>
<evidence type="ECO:0000256" key="3">
    <source>
        <dbReference type="ARBA" id="ARBA00023026"/>
    </source>
</evidence>
<organism evidence="5 6">
    <name type="scientific">Undibacterium terreum</name>
    <dbReference type="NCBI Taxonomy" id="1224302"/>
    <lineage>
        <taxon>Bacteria</taxon>
        <taxon>Pseudomonadati</taxon>
        <taxon>Pseudomonadota</taxon>
        <taxon>Betaproteobacteria</taxon>
        <taxon>Burkholderiales</taxon>
        <taxon>Oxalobacteraceae</taxon>
        <taxon>Undibacterium</taxon>
    </lineage>
</organism>
<comment type="caution">
    <text evidence="5">The sequence shown here is derived from an EMBL/GenBank/DDBJ whole genome shotgun (WGS) entry which is preliminary data.</text>
</comment>
<dbReference type="PANTHER" id="PTHR32305">
    <property type="match status" value="1"/>
</dbReference>
<dbReference type="InterPro" id="IPR013783">
    <property type="entry name" value="Ig-like_fold"/>
</dbReference>
<dbReference type="Pfam" id="PF03534">
    <property type="entry name" value="SpvB"/>
    <property type="match status" value="1"/>
</dbReference>
<evidence type="ECO:0000256" key="2">
    <source>
        <dbReference type="ARBA" id="ARBA00022525"/>
    </source>
</evidence>
<dbReference type="PANTHER" id="PTHR32305:SF15">
    <property type="entry name" value="PROTEIN RHSA-RELATED"/>
    <property type="match status" value="1"/>
</dbReference>
<feature type="region of interest" description="Disordered" evidence="4">
    <location>
        <begin position="2198"/>
        <end position="2246"/>
    </location>
</feature>
<reference evidence="5" key="2">
    <citation type="submission" date="2020-09" db="EMBL/GenBank/DDBJ databases">
        <authorList>
            <person name="Sun Q."/>
            <person name="Zhou Y."/>
        </authorList>
    </citation>
    <scope>NUCLEOTIDE SEQUENCE</scope>
    <source>
        <strain evidence="5">CGMCC 1.10998</strain>
    </source>
</reference>
<dbReference type="InterPro" id="IPR050708">
    <property type="entry name" value="T6SS_VgrG/RHS"/>
</dbReference>
<protein>
    <recommendedName>
        <fullName evidence="7">RHS repeat-associated core domain-containing protein</fullName>
    </recommendedName>
</protein>
<dbReference type="NCBIfam" id="TIGR03696">
    <property type="entry name" value="Rhs_assc_core"/>
    <property type="match status" value="1"/>
</dbReference>
<dbReference type="EMBL" id="BMED01000004">
    <property type="protein sequence ID" value="GGC87345.1"/>
    <property type="molecule type" value="Genomic_DNA"/>
</dbReference>
<feature type="compositionally biased region" description="Polar residues" evidence="4">
    <location>
        <begin position="2214"/>
        <end position="2246"/>
    </location>
</feature>
<evidence type="ECO:0000313" key="6">
    <source>
        <dbReference type="Proteomes" id="UP000637423"/>
    </source>
</evidence>
<dbReference type="Proteomes" id="UP000637423">
    <property type="component" value="Unassembled WGS sequence"/>
</dbReference>
<evidence type="ECO:0008006" key="7">
    <source>
        <dbReference type="Google" id="ProtNLM"/>
    </source>
</evidence>
<accession>A0A916UUG9</accession>
<evidence type="ECO:0000256" key="1">
    <source>
        <dbReference type="ARBA" id="ARBA00004613"/>
    </source>
</evidence>
<dbReference type="InterPro" id="IPR022385">
    <property type="entry name" value="Rhs_assc_core"/>
</dbReference>
<comment type="subcellular location">
    <subcellularLocation>
        <location evidence="1">Secreted</location>
    </subcellularLocation>
</comment>
<name>A0A916UUG9_9BURK</name>
<proteinExistence type="predicted"/>
<reference evidence="5" key="1">
    <citation type="journal article" date="2014" name="Int. J. Syst. Evol. Microbiol.">
        <title>Complete genome sequence of Corynebacterium casei LMG S-19264T (=DSM 44701T), isolated from a smear-ripened cheese.</title>
        <authorList>
            <consortium name="US DOE Joint Genome Institute (JGI-PGF)"/>
            <person name="Walter F."/>
            <person name="Albersmeier A."/>
            <person name="Kalinowski J."/>
            <person name="Ruckert C."/>
        </authorList>
    </citation>
    <scope>NUCLEOTIDE SEQUENCE</scope>
    <source>
        <strain evidence="5">CGMCC 1.10998</strain>
    </source>
</reference>
<dbReference type="SUPFAM" id="SSF69318">
    <property type="entry name" value="Integrin alpha N-terminal domain"/>
    <property type="match status" value="1"/>
</dbReference>
<dbReference type="Pfam" id="PF17957">
    <property type="entry name" value="Big_7"/>
    <property type="match status" value="1"/>
</dbReference>
<evidence type="ECO:0000256" key="4">
    <source>
        <dbReference type="SAM" id="MobiDB-lite"/>
    </source>
</evidence>
<dbReference type="GO" id="GO:0005576">
    <property type="term" value="C:extracellular region"/>
    <property type="evidence" value="ECO:0007669"/>
    <property type="project" value="UniProtKB-SubCell"/>
</dbReference>
<feature type="compositionally biased region" description="Basic and acidic residues" evidence="4">
    <location>
        <begin position="2198"/>
        <end position="2213"/>
    </location>
</feature>
<dbReference type="Gene3D" id="2.180.10.10">
    <property type="entry name" value="RHS repeat-associated core"/>
    <property type="match status" value="1"/>
</dbReference>
<keyword evidence="6" id="KW-1185">Reference proteome</keyword>